<gene>
    <name evidence="1" type="ORF">rsdtw13_19100</name>
</gene>
<sequence length="405" mass="46784">MKIGKFVEINNLTIDTIRHYMDKGLITPEKKGGQYDFDSKCQNDLDTVLELKTMGFSLNEIKSILLYKKLAKLINYEENQCIKTLFINKDKELETQINDLSIMQQNLRLKLHQISKIQASNKTTIGVNINTLHLLKCLKCGHDLELADGNIVKNQIANGNLVCSCGERYIIESGILKLTNKDLDYDIKFDMDYIMEYMNTTSNHFLNNLYKSVDWFNKKIDFATLNSKVILELGSGIGFFLRNIYESLPNDSLYIAVDHDINRHIFLKSILEASNCKKNILFICSDFLSIPIKNHCVDTIVDISGTTNYSFENKDFLLKLTNDYTKNDSDLIGSYILFKNFVSNSQIKDAFRNNFSLKHVKQQLSELDYNIIDENISNYIDEGGKYENFFENGEKIYSYLFLGKR</sequence>
<protein>
    <submittedName>
        <fullName evidence="1">MerR family transcriptional regulator</fullName>
    </submittedName>
</protein>
<name>A0ACB5RBM9_9CLOT</name>
<organism evidence="1 2">
    <name type="scientific">Inconstantimicrobium mannanitabidum</name>
    <dbReference type="NCBI Taxonomy" id="1604901"/>
    <lineage>
        <taxon>Bacteria</taxon>
        <taxon>Bacillati</taxon>
        <taxon>Bacillota</taxon>
        <taxon>Clostridia</taxon>
        <taxon>Eubacteriales</taxon>
        <taxon>Clostridiaceae</taxon>
        <taxon>Inconstantimicrobium</taxon>
    </lineage>
</organism>
<proteinExistence type="predicted"/>
<dbReference type="EMBL" id="BROD01000001">
    <property type="protein sequence ID" value="GKX66652.1"/>
    <property type="molecule type" value="Genomic_DNA"/>
</dbReference>
<evidence type="ECO:0000313" key="2">
    <source>
        <dbReference type="Proteomes" id="UP001058074"/>
    </source>
</evidence>
<accession>A0ACB5RBM9</accession>
<evidence type="ECO:0000313" key="1">
    <source>
        <dbReference type="EMBL" id="GKX66652.1"/>
    </source>
</evidence>
<reference evidence="1" key="1">
    <citation type="journal article" date="2025" name="Int. J. Syst. Evol. Microbiol.">
        <title>Inconstantimicrobium mannanitabidum sp. nov., a novel member of the family Clostridiaceae isolated from anoxic soil under the treatment of reductive soil disinfestation.</title>
        <authorList>
            <person name="Ueki A."/>
            <person name="Tonouchi A."/>
            <person name="Honma S."/>
            <person name="Kaku N."/>
            <person name="Ueki K."/>
        </authorList>
    </citation>
    <scope>NUCLEOTIDE SEQUENCE</scope>
    <source>
        <strain evidence="1">TW13</strain>
    </source>
</reference>
<dbReference type="Proteomes" id="UP001058074">
    <property type="component" value="Unassembled WGS sequence"/>
</dbReference>
<keyword evidence="2" id="KW-1185">Reference proteome</keyword>
<comment type="caution">
    <text evidence="1">The sequence shown here is derived from an EMBL/GenBank/DDBJ whole genome shotgun (WGS) entry which is preliminary data.</text>
</comment>